<dbReference type="InterPro" id="IPR036457">
    <property type="entry name" value="PPM-type-like_dom_sf"/>
</dbReference>
<dbReference type="GO" id="GO:0016791">
    <property type="term" value="F:phosphatase activity"/>
    <property type="evidence" value="ECO:0007669"/>
    <property type="project" value="TreeGrafter"/>
</dbReference>
<comment type="caution">
    <text evidence="3">The sequence shown here is derived from an EMBL/GenBank/DDBJ whole genome shotgun (WGS) entry which is preliminary data.</text>
</comment>
<dbReference type="InterPro" id="IPR001932">
    <property type="entry name" value="PPM-type_phosphatase-like_dom"/>
</dbReference>
<evidence type="ECO:0000259" key="2">
    <source>
        <dbReference type="Pfam" id="PF07228"/>
    </source>
</evidence>
<organism evidence="3 4">
    <name type="scientific">Streptomyces spiralis</name>
    <dbReference type="NCBI Taxonomy" id="66376"/>
    <lineage>
        <taxon>Bacteria</taxon>
        <taxon>Bacillati</taxon>
        <taxon>Actinomycetota</taxon>
        <taxon>Actinomycetes</taxon>
        <taxon>Kitasatosporales</taxon>
        <taxon>Streptomycetaceae</taxon>
        <taxon>Streptomyces</taxon>
    </lineage>
</organism>
<evidence type="ECO:0000256" key="1">
    <source>
        <dbReference type="ARBA" id="ARBA00022801"/>
    </source>
</evidence>
<evidence type="ECO:0000313" key="4">
    <source>
        <dbReference type="Proteomes" id="UP000641386"/>
    </source>
</evidence>
<dbReference type="InterPro" id="IPR052016">
    <property type="entry name" value="Bact_Sigma-Reg"/>
</dbReference>
<gene>
    <name evidence="3" type="ORF">GCM10014715_45530</name>
</gene>
<keyword evidence="1" id="KW-0378">Hydrolase</keyword>
<name>A0A919A2D6_9ACTN</name>
<accession>A0A919A2D6</accession>
<dbReference type="Proteomes" id="UP000641386">
    <property type="component" value="Unassembled WGS sequence"/>
</dbReference>
<keyword evidence="4" id="KW-1185">Reference proteome</keyword>
<dbReference type="AlphaFoldDB" id="A0A919A2D6"/>
<dbReference type="Gene3D" id="3.60.40.10">
    <property type="entry name" value="PPM-type phosphatase domain"/>
    <property type="match status" value="1"/>
</dbReference>
<reference evidence="3" key="1">
    <citation type="journal article" date="2014" name="Int. J. Syst. Evol. Microbiol.">
        <title>Complete genome sequence of Corynebacterium casei LMG S-19264T (=DSM 44701T), isolated from a smear-ripened cheese.</title>
        <authorList>
            <consortium name="US DOE Joint Genome Institute (JGI-PGF)"/>
            <person name="Walter F."/>
            <person name="Albersmeier A."/>
            <person name="Kalinowski J."/>
            <person name="Ruckert C."/>
        </authorList>
    </citation>
    <scope>NUCLEOTIDE SEQUENCE</scope>
    <source>
        <strain evidence="3">JCM 3302</strain>
    </source>
</reference>
<dbReference type="Pfam" id="PF07228">
    <property type="entry name" value="SpoIIE"/>
    <property type="match status" value="1"/>
</dbReference>
<sequence length="154" mass="16533">MLIRCQRLLPNALVRPTEPPMGTPADLADGARAVHQTALEPGHRILLYTGGVEESRGEGGEESGLERFTEYVIRSTAAGQHASEVLSLLIHAVLDHQHNELSDDATIVLVEWQPAQRPWARAVTVLGPPGQVETLDGLAGAAALDRPGVDDPQR</sequence>
<reference evidence="3" key="2">
    <citation type="submission" date="2020-09" db="EMBL/GenBank/DDBJ databases">
        <authorList>
            <person name="Sun Q."/>
            <person name="Ohkuma M."/>
        </authorList>
    </citation>
    <scope>NUCLEOTIDE SEQUENCE</scope>
    <source>
        <strain evidence="3">JCM 3302</strain>
    </source>
</reference>
<feature type="domain" description="PPM-type phosphatase" evidence="2">
    <location>
        <begin position="15"/>
        <end position="112"/>
    </location>
</feature>
<dbReference type="RefSeq" id="WP_385608541.1">
    <property type="nucleotide sequence ID" value="NZ_JBHMBZ010000020.1"/>
</dbReference>
<protein>
    <recommendedName>
        <fullName evidence="2">PPM-type phosphatase domain-containing protein</fullName>
    </recommendedName>
</protein>
<evidence type="ECO:0000313" key="3">
    <source>
        <dbReference type="EMBL" id="GHE84395.1"/>
    </source>
</evidence>
<dbReference type="PANTHER" id="PTHR43156:SF2">
    <property type="entry name" value="STAGE II SPORULATION PROTEIN E"/>
    <property type="match status" value="1"/>
</dbReference>
<dbReference type="PANTHER" id="PTHR43156">
    <property type="entry name" value="STAGE II SPORULATION PROTEIN E-RELATED"/>
    <property type="match status" value="1"/>
</dbReference>
<proteinExistence type="predicted"/>
<dbReference type="EMBL" id="BNBC01000022">
    <property type="protein sequence ID" value="GHE84395.1"/>
    <property type="molecule type" value="Genomic_DNA"/>
</dbReference>